<protein>
    <submittedName>
        <fullName evidence="2">Ketosteroid isomerase-like protein</fullName>
    </submittedName>
</protein>
<dbReference type="RefSeq" id="WP_106181108.1">
    <property type="nucleotide sequence ID" value="NZ_PVNH01000010.1"/>
</dbReference>
<dbReference type="SUPFAM" id="SSF54427">
    <property type="entry name" value="NTF2-like"/>
    <property type="match status" value="1"/>
</dbReference>
<dbReference type="GO" id="GO:0016853">
    <property type="term" value="F:isomerase activity"/>
    <property type="evidence" value="ECO:0007669"/>
    <property type="project" value="UniProtKB-KW"/>
</dbReference>
<dbReference type="OrthoDB" id="4945579at2"/>
<reference evidence="2 3" key="1">
    <citation type="submission" date="2018-03" db="EMBL/GenBank/DDBJ databases">
        <title>Genomic Encyclopedia of Type Strains, Phase III (KMG-III): the genomes of soil and plant-associated and newly described type strains.</title>
        <authorList>
            <person name="Whitman W."/>
        </authorList>
    </citation>
    <scope>NUCLEOTIDE SEQUENCE [LARGE SCALE GENOMIC DNA]</scope>
    <source>
        <strain evidence="2 3">CGMCC 4.7125</strain>
    </source>
</reference>
<accession>A0A2T0LPQ4</accession>
<comment type="caution">
    <text evidence="2">The sequence shown here is derived from an EMBL/GenBank/DDBJ whole genome shotgun (WGS) entry which is preliminary data.</text>
</comment>
<gene>
    <name evidence="2" type="ORF">B0I33_110284</name>
</gene>
<keyword evidence="2" id="KW-0413">Isomerase</keyword>
<sequence length="114" mass="13017">MTNADVVRACFASYLAQDRASAETLIADDFVFTSPQDDHLDRATFFERCFPTAGRLRRQTLLHVTPTAGDDVFVLYEYELRTGERHRNTEVLTVRDGRIVKTQVFFGGRVRQAT</sequence>
<name>A0A2T0LPQ4_9PSEU</name>
<evidence type="ECO:0000313" key="3">
    <source>
        <dbReference type="Proteomes" id="UP000238362"/>
    </source>
</evidence>
<dbReference type="InterPro" id="IPR027843">
    <property type="entry name" value="DUF4440"/>
</dbReference>
<evidence type="ECO:0000259" key="1">
    <source>
        <dbReference type="Pfam" id="PF14534"/>
    </source>
</evidence>
<organism evidence="2 3">
    <name type="scientific">Prauserella shujinwangii</name>
    <dbReference type="NCBI Taxonomy" id="1453103"/>
    <lineage>
        <taxon>Bacteria</taxon>
        <taxon>Bacillati</taxon>
        <taxon>Actinomycetota</taxon>
        <taxon>Actinomycetes</taxon>
        <taxon>Pseudonocardiales</taxon>
        <taxon>Pseudonocardiaceae</taxon>
        <taxon>Prauserella</taxon>
    </lineage>
</organism>
<dbReference type="EMBL" id="PVNH01000010">
    <property type="protein sequence ID" value="PRX45184.1"/>
    <property type="molecule type" value="Genomic_DNA"/>
</dbReference>
<dbReference type="Pfam" id="PF14534">
    <property type="entry name" value="DUF4440"/>
    <property type="match status" value="1"/>
</dbReference>
<dbReference type="InterPro" id="IPR032710">
    <property type="entry name" value="NTF2-like_dom_sf"/>
</dbReference>
<dbReference type="Gene3D" id="3.10.450.50">
    <property type="match status" value="1"/>
</dbReference>
<feature type="domain" description="DUF4440" evidence="1">
    <location>
        <begin position="6"/>
        <end position="88"/>
    </location>
</feature>
<dbReference type="Proteomes" id="UP000238362">
    <property type="component" value="Unassembled WGS sequence"/>
</dbReference>
<proteinExistence type="predicted"/>
<keyword evidence="3" id="KW-1185">Reference proteome</keyword>
<dbReference type="AlphaFoldDB" id="A0A2T0LPQ4"/>
<evidence type="ECO:0000313" key="2">
    <source>
        <dbReference type="EMBL" id="PRX45184.1"/>
    </source>
</evidence>